<name>A0AAW4WBD9_9FIRM</name>
<evidence type="ECO:0000259" key="1">
    <source>
        <dbReference type="PROSITE" id="PS50943"/>
    </source>
</evidence>
<dbReference type="AlphaFoldDB" id="A0AAW4WBD9"/>
<reference evidence="2" key="1">
    <citation type="submission" date="2021-10" db="EMBL/GenBank/DDBJ databases">
        <title>Anaerobic single-cell dispensing facilitates the cultivation of human gut bacteria.</title>
        <authorList>
            <person name="Afrizal A."/>
        </authorList>
    </citation>
    <scope>NUCLEOTIDE SEQUENCE</scope>
    <source>
        <strain evidence="2">CLA-AA-H204</strain>
    </source>
</reference>
<evidence type="ECO:0000313" key="2">
    <source>
        <dbReference type="EMBL" id="MCC2242091.1"/>
    </source>
</evidence>
<dbReference type="EMBL" id="JAJEQW010000006">
    <property type="protein sequence ID" value="MCC2242091.1"/>
    <property type="molecule type" value="Genomic_DNA"/>
</dbReference>
<dbReference type="InterPro" id="IPR053163">
    <property type="entry name" value="HTH-type_regulator_Rgg"/>
</dbReference>
<dbReference type="SUPFAM" id="SSF47413">
    <property type="entry name" value="lambda repressor-like DNA-binding domains"/>
    <property type="match status" value="1"/>
</dbReference>
<protein>
    <submittedName>
        <fullName evidence="2">Helix-turn-helix domain-containing protein</fullName>
    </submittedName>
</protein>
<dbReference type="SUPFAM" id="SSF48452">
    <property type="entry name" value="TPR-like"/>
    <property type="match status" value="1"/>
</dbReference>
<accession>A0AAW4WBD9</accession>
<dbReference type="InterPro" id="IPR011990">
    <property type="entry name" value="TPR-like_helical_dom_sf"/>
</dbReference>
<dbReference type="SMART" id="SM00530">
    <property type="entry name" value="HTH_XRE"/>
    <property type="match status" value="1"/>
</dbReference>
<dbReference type="InterPro" id="IPR041315">
    <property type="entry name" value="PlcR_TPR"/>
</dbReference>
<dbReference type="Gene3D" id="1.25.40.10">
    <property type="entry name" value="Tetratricopeptide repeat domain"/>
    <property type="match status" value="1"/>
</dbReference>
<dbReference type="PANTHER" id="PTHR37038">
    <property type="entry name" value="TRANSCRIPTIONAL REGULATOR-RELATED"/>
    <property type="match status" value="1"/>
</dbReference>
<dbReference type="CDD" id="cd00093">
    <property type="entry name" value="HTH_XRE"/>
    <property type="match status" value="1"/>
</dbReference>
<dbReference type="Pfam" id="PF18768">
    <property type="entry name" value="RNPP_C"/>
    <property type="match status" value="1"/>
</dbReference>
<dbReference type="InterPro" id="IPR001387">
    <property type="entry name" value="Cro/C1-type_HTH"/>
</dbReference>
<dbReference type="RefSeq" id="WP_118177080.1">
    <property type="nucleotide sequence ID" value="NZ_JAJEQW010000006.1"/>
</dbReference>
<dbReference type="PROSITE" id="PS50943">
    <property type="entry name" value="HTH_CROC1"/>
    <property type="match status" value="1"/>
</dbReference>
<dbReference type="InterPro" id="IPR010982">
    <property type="entry name" value="Lambda_DNA-bd_dom_sf"/>
</dbReference>
<comment type="caution">
    <text evidence="2">The sequence shown here is derived from an EMBL/GenBank/DDBJ whole genome shotgun (WGS) entry which is preliminary data.</text>
</comment>
<sequence length="295" mass="34377">MACYNLGDYICESRKQLGITQEELAFGICSTGTLSKIENGFVVPKRKNYEAIMQRLGKTMGICNIHATAEEMELYAYMRQLVHAVANNDMKGSRELWQRQPEHKQEDKLTRQFFSYIKAVLDSKEGVRPELVYAKLEEALHLTHPAGLANLVQKRMFTFEEINIINSMAVQKQRLGERKQALRIWMQLSDYLEVRKVDDEEKEKVYPMILYNEANLLYEMEIYREALELCNKGIDYCTRSNKYMVLPYLLLCKSGILKWMEQPEEAMDVQQCAEHLFQVFENHNAKPGEPILIAL</sequence>
<dbReference type="Pfam" id="PF01381">
    <property type="entry name" value="HTH_3"/>
    <property type="match status" value="1"/>
</dbReference>
<proteinExistence type="predicted"/>
<dbReference type="Proteomes" id="UP001198893">
    <property type="component" value="Unassembled WGS sequence"/>
</dbReference>
<dbReference type="PANTHER" id="PTHR37038:SF14">
    <property type="entry name" value="TRANSCRIPTIONAL ACTIVATOR"/>
    <property type="match status" value="1"/>
</dbReference>
<evidence type="ECO:0000313" key="3">
    <source>
        <dbReference type="Proteomes" id="UP001198893"/>
    </source>
</evidence>
<gene>
    <name evidence="2" type="ORF">LKD47_07225</name>
</gene>
<organism evidence="2 3">
    <name type="scientific">Roseburia amylophila</name>
    <dbReference type="NCBI Taxonomy" id="2981794"/>
    <lineage>
        <taxon>Bacteria</taxon>
        <taxon>Bacillati</taxon>
        <taxon>Bacillota</taxon>
        <taxon>Clostridia</taxon>
        <taxon>Lachnospirales</taxon>
        <taxon>Lachnospiraceae</taxon>
        <taxon>Roseburia</taxon>
    </lineage>
</organism>
<dbReference type="GO" id="GO:0003677">
    <property type="term" value="F:DNA binding"/>
    <property type="evidence" value="ECO:0007669"/>
    <property type="project" value="InterPro"/>
</dbReference>
<feature type="domain" description="HTH cro/C1-type" evidence="1">
    <location>
        <begin position="14"/>
        <end position="63"/>
    </location>
</feature>